<dbReference type="OrthoDB" id="9796019at2"/>
<dbReference type="InterPro" id="IPR011075">
    <property type="entry name" value="TetR_C"/>
</dbReference>
<gene>
    <name evidence="7" type="ORF">DMA12_45955</name>
</gene>
<dbReference type="EMBL" id="QHHU01000118">
    <property type="protein sequence ID" value="RSM35015.1"/>
    <property type="molecule type" value="Genomic_DNA"/>
</dbReference>
<dbReference type="PROSITE" id="PS50977">
    <property type="entry name" value="HTH_TETR_2"/>
    <property type="match status" value="1"/>
</dbReference>
<evidence type="ECO:0000313" key="7">
    <source>
        <dbReference type="EMBL" id="RSM35015.1"/>
    </source>
</evidence>
<dbReference type="Proteomes" id="UP000286716">
    <property type="component" value="Unassembled WGS sequence"/>
</dbReference>
<dbReference type="Gene3D" id="1.10.10.60">
    <property type="entry name" value="Homeodomain-like"/>
    <property type="match status" value="1"/>
</dbReference>
<dbReference type="InterPro" id="IPR009057">
    <property type="entry name" value="Homeodomain-like_sf"/>
</dbReference>
<evidence type="ECO:0000256" key="2">
    <source>
        <dbReference type="ARBA" id="ARBA00023125"/>
    </source>
</evidence>
<dbReference type="RefSeq" id="WP_084641851.1">
    <property type="nucleotide sequence ID" value="NZ_QHHU01000118.1"/>
</dbReference>
<evidence type="ECO:0000313" key="8">
    <source>
        <dbReference type="Proteomes" id="UP000286716"/>
    </source>
</evidence>
<keyword evidence="1" id="KW-0805">Transcription regulation</keyword>
<name>A0A428VW09_AMYBA</name>
<dbReference type="GO" id="GO:0000976">
    <property type="term" value="F:transcription cis-regulatory region binding"/>
    <property type="evidence" value="ECO:0007669"/>
    <property type="project" value="TreeGrafter"/>
</dbReference>
<dbReference type="PANTHER" id="PTHR30055:SF148">
    <property type="entry name" value="TETR-FAMILY TRANSCRIPTIONAL REGULATOR"/>
    <property type="match status" value="1"/>
</dbReference>
<feature type="DNA-binding region" description="H-T-H motif" evidence="4">
    <location>
        <begin position="64"/>
        <end position="83"/>
    </location>
</feature>
<proteinExistence type="predicted"/>
<dbReference type="InterPro" id="IPR001647">
    <property type="entry name" value="HTH_TetR"/>
</dbReference>
<comment type="caution">
    <text evidence="7">The sequence shown here is derived from an EMBL/GenBank/DDBJ whole genome shotgun (WGS) entry which is preliminary data.</text>
</comment>
<dbReference type="SUPFAM" id="SSF46689">
    <property type="entry name" value="Homeodomain-like"/>
    <property type="match status" value="1"/>
</dbReference>
<dbReference type="InterPro" id="IPR036271">
    <property type="entry name" value="Tet_transcr_reg_TetR-rel_C_sf"/>
</dbReference>
<evidence type="ECO:0000256" key="3">
    <source>
        <dbReference type="ARBA" id="ARBA00023163"/>
    </source>
</evidence>
<evidence type="ECO:0000259" key="6">
    <source>
        <dbReference type="PROSITE" id="PS50977"/>
    </source>
</evidence>
<dbReference type="Pfam" id="PF00440">
    <property type="entry name" value="TetR_N"/>
    <property type="match status" value="1"/>
</dbReference>
<feature type="region of interest" description="Disordered" evidence="5">
    <location>
        <begin position="1"/>
        <end position="41"/>
    </location>
</feature>
<organism evidence="7 8">
    <name type="scientific">Amycolatopsis balhimycina DSM 5908</name>
    <dbReference type="NCBI Taxonomy" id="1081091"/>
    <lineage>
        <taxon>Bacteria</taxon>
        <taxon>Bacillati</taxon>
        <taxon>Actinomycetota</taxon>
        <taxon>Actinomycetes</taxon>
        <taxon>Pseudonocardiales</taxon>
        <taxon>Pseudonocardiaceae</taxon>
        <taxon>Amycolatopsis</taxon>
    </lineage>
</organism>
<evidence type="ECO:0000256" key="4">
    <source>
        <dbReference type="PROSITE-ProRule" id="PRU00335"/>
    </source>
</evidence>
<dbReference type="GO" id="GO:0003700">
    <property type="term" value="F:DNA-binding transcription factor activity"/>
    <property type="evidence" value="ECO:0007669"/>
    <property type="project" value="TreeGrafter"/>
</dbReference>
<dbReference type="SUPFAM" id="SSF48498">
    <property type="entry name" value="Tetracyclin repressor-like, C-terminal domain"/>
    <property type="match status" value="1"/>
</dbReference>
<dbReference type="InterPro" id="IPR050109">
    <property type="entry name" value="HTH-type_TetR-like_transc_reg"/>
</dbReference>
<accession>A0A428VW09</accession>
<dbReference type="Gene3D" id="1.10.357.10">
    <property type="entry name" value="Tetracycline Repressor, domain 2"/>
    <property type="match status" value="1"/>
</dbReference>
<reference evidence="7 8" key="1">
    <citation type="submission" date="2018-05" db="EMBL/GenBank/DDBJ databases">
        <title>Evolution of GPA BGCs.</title>
        <authorList>
            <person name="Waglechner N."/>
            <person name="Wright G.D."/>
        </authorList>
    </citation>
    <scope>NUCLEOTIDE SEQUENCE [LARGE SCALE GENOMIC DNA]</scope>
    <source>
        <strain evidence="7 8">DSM 5908</strain>
    </source>
</reference>
<keyword evidence="8" id="KW-1185">Reference proteome</keyword>
<dbReference type="Pfam" id="PF16859">
    <property type="entry name" value="TetR_C_11"/>
    <property type="match status" value="1"/>
</dbReference>
<protein>
    <submittedName>
        <fullName evidence="7">TetR family transcriptional regulator</fullName>
    </submittedName>
</protein>
<sequence length="225" mass="24534">MSSGDLGRDTDNPRRPGATPAGPGPTLPDAVRRGRGRRPAQQVRTDILDAAGRLLLAEGMAAFTIERVAAIAGTSKMTIYKWWPSKGALALEGYASKVDDMLAVPDTGDIEADLTTQLLTYVRLLRDTPAGRVVAELIGEAQTDPELVKAFRRVYADPRRAVGRAALQTAQRRGQVRADVNLDTLMEQLWGACLYRLMARADLLTDDFARDLVRNVMGGVRCDRS</sequence>
<keyword evidence="2 4" id="KW-0238">DNA-binding</keyword>
<keyword evidence="3" id="KW-0804">Transcription</keyword>
<evidence type="ECO:0000256" key="5">
    <source>
        <dbReference type="SAM" id="MobiDB-lite"/>
    </source>
</evidence>
<dbReference type="AlphaFoldDB" id="A0A428VW09"/>
<evidence type="ECO:0000256" key="1">
    <source>
        <dbReference type="ARBA" id="ARBA00023015"/>
    </source>
</evidence>
<feature type="domain" description="HTH tetR-type" evidence="6">
    <location>
        <begin position="41"/>
        <end position="101"/>
    </location>
</feature>
<feature type="compositionally biased region" description="Basic and acidic residues" evidence="5">
    <location>
        <begin position="1"/>
        <end position="14"/>
    </location>
</feature>
<dbReference type="PANTHER" id="PTHR30055">
    <property type="entry name" value="HTH-TYPE TRANSCRIPTIONAL REGULATOR RUTR"/>
    <property type="match status" value="1"/>
</dbReference>
<dbReference type="PRINTS" id="PR00455">
    <property type="entry name" value="HTHTETR"/>
</dbReference>